<evidence type="ECO:0000256" key="1">
    <source>
        <dbReference type="SAM" id="Coils"/>
    </source>
</evidence>
<organism evidence="2 3">
    <name type="scientific">Modicisalibacter ilicicola DSM 19980</name>
    <dbReference type="NCBI Taxonomy" id="1121942"/>
    <lineage>
        <taxon>Bacteria</taxon>
        <taxon>Pseudomonadati</taxon>
        <taxon>Pseudomonadota</taxon>
        <taxon>Gammaproteobacteria</taxon>
        <taxon>Oceanospirillales</taxon>
        <taxon>Halomonadaceae</taxon>
        <taxon>Modicisalibacter</taxon>
    </lineage>
</organism>
<gene>
    <name evidence="2" type="ORF">SAMN02745148_00345</name>
</gene>
<sequence>MTRRAMGGAVRLRWGAWVVLSALLGIAGCQSAYYGALEQVGIHKREVLVDRVEEGRDAQQAAEEQFSSALEQFRAVVRVPESELSRTYDRLNDEYEESEEAARRVEGRIEAIEHVAEALFDEWEEELALYQSAEYRRLSERQLRETRARYGEMLAAMQDAADSMQPVLLSLRDNVLFLKHNLNARAIGALRGEVDGLERDVAALRERMQAAIARSDAFIAELNRQDGS</sequence>
<feature type="coiled-coil region" evidence="1">
    <location>
        <begin position="81"/>
        <end position="115"/>
    </location>
</feature>
<name>A0A1M4T5Z1_9GAMM</name>
<dbReference type="RefSeq" id="WP_245791828.1">
    <property type="nucleotide sequence ID" value="NZ_FQUJ01000002.1"/>
</dbReference>
<dbReference type="PROSITE" id="PS51257">
    <property type="entry name" value="PROKAR_LIPOPROTEIN"/>
    <property type="match status" value="1"/>
</dbReference>
<dbReference type="EMBL" id="FQUJ01000002">
    <property type="protein sequence ID" value="SHE39737.1"/>
    <property type="molecule type" value="Genomic_DNA"/>
</dbReference>
<keyword evidence="3" id="KW-1185">Reference proteome</keyword>
<evidence type="ECO:0000313" key="3">
    <source>
        <dbReference type="Proteomes" id="UP000184346"/>
    </source>
</evidence>
<accession>A0A1M4T5Z1</accession>
<dbReference type="Proteomes" id="UP000184346">
    <property type="component" value="Unassembled WGS sequence"/>
</dbReference>
<evidence type="ECO:0000313" key="2">
    <source>
        <dbReference type="EMBL" id="SHE39737.1"/>
    </source>
</evidence>
<protein>
    <recommendedName>
        <fullName evidence="4">DUF2959 domain-containing protein</fullName>
    </recommendedName>
</protein>
<dbReference type="STRING" id="1121942.SAMN02745148_00345"/>
<dbReference type="InterPro" id="IPR021342">
    <property type="entry name" value="DUF2959"/>
</dbReference>
<keyword evidence="1" id="KW-0175">Coiled coil</keyword>
<proteinExistence type="predicted"/>
<dbReference type="SUPFAM" id="SSF75708">
    <property type="entry name" value="Chemotaxis phosphatase CheZ"/>
    <property type="match status" value="1"/>
</dbReference>
<feature type="coiled-coil region" evidence="1">
    <location>
        <begin position="187"/>
        <end position="214"/>
    </location>
</feature>
<dbReference type="Pfam" id="PF11172">
    <property type="entry name" value="DUF2959"/>
    <property type="match status" value="1"/>
</dbReference>
<reference evidence="2 3" key="1">
    <citation type="submission" date="2016-11" db="EMBL/GenBank/DDBJ databases">
        <authorList>
            <person name="Jaros S."/>
            <person name="Januszkiewicz K."/>
            <person name="Wedrychowicz H."/>
        </authorList>
    </citation>
    <scope>NUCLEOTIDE SEQUENCE [LARGE SCALE GENOMIC DNA]</scope>
    <source>
        <strain evidence="2 3">DSM 19980</strain>
    </source>
</reference>
<dbReference type="AlphaFoldDB" id="A0A1M4T5Z1"/>
<evidence type="ECO:0008006" key="4">
    <source>
        <dbReference type="Google" id="ProtNLM"/>
    </source>
</evidence>